<sequence>MKFEKFGKFLAIATLLTSTGAATIVTAHAAEGQDGAEYSSNGVVEFVPNTDPTNPVDPEEPGEGVDPTDPTDPEGPNPGTPGPLSIDFASSLDFGVNKISSKDETYYANAQGYSDKDKVTANYVQVSDNRGSSAGWSLKVKQEQQFTNADAKYSELKGAAITINDSVAVSNSEGVEAPTTQASIVLEPGTAVSVMDAAKDAGDGTWISRFGNVEKVAVEQEDGSTKDIDKNTSVQLDVPGSTPKSAVEYRASLTWILSEVESN</sequence>
<evidence type="ECO:0000256" key="1">
    <source>
        <dbReference type="SAM" id="MobiDB-lite"/>
    </source>
</evidence>
<feature type="chain" id="PRO_5004892369" evidence="2">
    <location>
        <begin position="30"/>
        <end position="263"/>
    </location>
</feature>
<name>W7CEM3_9LIST</name>
<feature type="signal peptide" evidence="2">
    <location>
        <begin position="1"/>
        <end position="29"/>
    </location>
</feature>
<evidence type="ECO:0000313" key="5">
    <source>
        <dbReference type="Proteomes" id="UP000019243"/>
    </source>
</evidence>
<reference evidence="4 5" key="1">
    <citation type="submission" date="2012-12" db="EMBL/GenBank/DDBJ databases">
        <title>Novel taxa of Listeriaceae from agricultural environments in the United States.</title>
        <authorList>
            <person name="den Bakker H.C."/>
            <person name="Allred A."/>
            <person name="Warchocki S."/>
            <person name="Wright E.M."/>
            <person name="Burrell A."/>
            <person name="Nightingale K.K."/>
            <person name="Kephart D."/>
            <person name="Wiedmann M."/>
        </authorList>
    </citation>
    <scope>NUCLEOTIDE SEQUENCE [LARGE SCALE GENOMIC DNA]</scope>
    <source>
        <strain evidence="4 5">FSL F6-1037</strain>
    </source>
</reference>
<organism evidence="4 5">
    <name type="scientific">Brochothrix campestris FSL F6-1037</name>
    <dbReference type="NCBI Taxonomy" id="1265861"/>
    <lineage>
        <taxon>Bacteria</taxon>
        <taxon>Bacillati</taxon>
        <taxon>Bacillota</taxon>
        <taxon>Bacilli</taxon>
        <taxon>Bacillales</taxon>
        <taxon>Listeriaceae</taxon>
        <taxon>Brochothrix</taxon>
    </lineage>
</organism>
<accession>W7CEM3</accession>
<evidence type="ECO:0000259" key="3">
    <source>
        <dbReference type="Pfam" id="PF13731"/>
    </source>
</evidence>
<dbReference type="EMBL" id="AODH01000053">
    <property type="protein sequence ID" value="EUJ35685.1"/>
    <property type="molecule type" value="Genomic_DNA"/>
</dbReference>
<keyword evidence="2" id="KW-0732">Signal</keyword>
<feature type="region of interest" description="Disordered" evidence="1">
    <location>
        <begin position="43"/>
        <end position="85"/>
    </location>
</feature>
<comment type="caution">
    <text evidence="4">The sequence shown here is derived from an EMBL/GenBank/DDBJ whole genome shotgun (WGS) entry which is preliminary data.</text>
</comment>
<keyword evidence="5" id="KW-1185">Reference proteome</keyword>
<dbReference type="OrthoDB" id="2356942at2"/>
<evidence type="ECO:0000256" key="2">
    <source>
        <dbReference type="SAM" id="SignalP"/>
    </source>
</evidence>
<dbReference type="Pfam" id="PF13731">
    <property type="entry name" value="WxL"/>
    <property type="match status" value="1"/>
</dbReference>
<dbReference type="AlphaFoldDB" id="W7CEM3"/>
<gene>
    <name evidence="4" type="ORF">BCAMP_11460</name>
</gene>
<protein>
    <submittedName>
        <fullName evidence="4">Cell surface protein with WxL domain</fullName>
    </submittedName>
</protein>
<proteinExistence type="predicted"/>
<dbReference type="STRING" id="1265861.BCAMP_11460"/>
<dbReference type="RefSeq" id="WP_051457047.1">
    <property type="nucleotide sequence ID" value="NZ_AODH01000053.1"/>
</dbReference>
<dbReference type="InterPro" id="IPR027994">
    <property type="entry name" value="WxL_dom"/>
</dbReference>
<evidence type="ECO:0000313" key="4">
    <source>
        <dbReference type="EMBL" id="EUJ35685.1"/>
    </source>
</evidence>
<feature type="region of interest" description="Disordered" evidence="1">
    <location>
        <begin position="221"/>
        <end position="242"/>
    </location>
</feature>
<dbReference type="Proteomes" id="UP000019243">
    <property type="component" value="Unassembled WGS sequence"/>
</dbReference>
<feature type="domain" description="WxL" evidence="3">
    <location>
        <begin position="35"/>
        <end position="259"/>
    </location>
</feature>
<dbReference type="PATRIC" id="fig|1265861.3.peg.2254"/>